<dbReference type="Gene3D" id="3.40.50.720">
    <property type="entry name" value="NAD(P)-binding Rossmann-like Domain"/>
    <property type="match status" value="1"/>
</dbReference>
<keyword evidence="2" id="KW-0521">NADP</keyword>
<reference evidence="5 6" key="1">
    <citation type="submission" date="2018-05" db="EMBL/GenBank/DDBJ databases">
        <title>Genome sequencing and assembly of the regulated plant pathogen Lachnellula willkommii and related sister species for the development of diagnostic species identification markers.</title>
        <authorList>
            <person name="Giroux E."/>
            <person name="Bilodeau G."/>
        </authorList>
    </citation>
    <scope>NUCLEOTIDE SEQUENCE [LARGE SCALE GENOMIC DNA]</scope>
    <source>
        <strain evidence="5 6">CBS 160.35</strain>
    </source>
</reference>
<dbReference type="SUPFAM" id="SSF51735">
    <property type="entry name" value="NAD(P)-binding Rossmann-fold domains"/>
    <property type="match status" value="1"/>
</dbReference>
<evidence type="ECO:0000313" key="5">
    <source>
        <dbReference type="EMBL" id="TVY37111.1"/>
    </source>
</evidence>
<name>A0A8H8RN05_9HELO</name>
<sequence length="357" mass="37360">MTSVAFIKERQSISASSLNFQNLYARQSPTSKSLVAEPQAQNHSLTMSVKGRVAIVTGAGGGLGREYAIALAAAGAKVVVNDYGGTLDGRPGTSERAQAVVDEITTAGGTAVADSHDVSKDAKAIIADAVRNYGTVDILVNNAGIAGKPSSHDDVDGEAFMRVLEIGVLGTTLMTSAAYAIMRQQGHGRVINVSSNSIYGFGAGGDCAYAASKGAIYALTRDLGRYSERDGIKINGILPSGWSRMGDMSEGTKLVTRTYFDPAKINPFVVLLASDECPVSGEMFTVSAGRAARETFATYPGSNAATTEGWLNDWNKVFGIGDEPYAASSCLDHVQYIVKNATGKDMEAIAEFGLAAK</sequence>
<protein>
    <submittedName>
        <fullName evidence="5">Peroxisomal hydratase-dehydrogenase-epimerase</fullName>
    </submittedName>
</protein>
<dbReference type="Proteomes" id="UP000443090">
    <property type="component" value="Unassembled WGS sequence"/>
</dbReference>
<evidence type="ECO:0000256" key="3">
    <source>
        <dbReference type="ARBA" id="ARBA00023002"/>
    </source>
</evidence>
<evidence type="ECO:0000313" key="6">
    <source>
        <dbReference type="Proteomes" id="UP000443090"/>
    </source>
</evidence>
<dbReference type="PRINTS" id="PR00080">
    <property type="entry name" value="SDRFAMILY"/>
</dbReference>
<dbReference type="OrthoDB" id="417891at2759"/>
<organism evidence="5 6">
    <name type="scientific">Lachnellula occidentalis</name>
    <dbReference type="NCBI Taxonomy" id="215460"/>
    <lineage>
        <taxon>Eukaryota</taxon>
        <taxon>Fungi</taxon>
        <taxon>Dikarya</taxon>
        <taxon>Ascomycota</taxon>
        <taxon>Pezizomycotina</taxon>
        <taxon>Leotiomycetes</taxon>
        <taxon>Helotiales</taxon>
        <taxon>Lachnaceae</taxon>
        <taxon>Lachnellula</taxon>
    </lineage>
</organism>
<dbReference type="InterPro" id="IPR020904">
    <property type="entry name" value="Sc_DH/Rdtase_CS"/>
</dbReference>
<dbReference type="InterPro" id="IPR036291">
    <property type="entry name" value="NAD(P)-bd_dom_sf"/>
</dbReference>
<evidence type="ECO:0000256" key="2">
    <source>
        <dbReference type="ARBA" id="ARBA00022857"/>
    </source>
</evidence>
<dbReference type="EMBL" id="QGMI01000745">
    <property type="protein sequence ID" value="TVY37111.1"/>
    <property type="molecule type" value="Genomic_DNA"/>
</dbReference>
<comment type="caution">
    <text evidence="5">The sequence shown here is derived from an EMBL/GenBank/DDBJ whole genome shotgun (WGS) entry which is preliminary data.</text>
</comment>
<dbReference type="InterPro" id="IPR051687">
    <property type="entry name" value="Peroxisomal_Beta-Oxidation"/>
</dbReference>
<keyword evidence="6" id="KW-1185">Reference proteome</keyword>
<dbReference type="PANTHER" id="PTHR45024:SF2">
    <property type="entry name" value="SCP2 DOMAIN-CONTAINING PROTEIN"/>
    <property type="match status" value="1"/>
</dbReference>
<comment type="similarity">
    <text evidence="1 4">Belongs to the short-chain dehydrogenases/reductases (SDR) family.</text>
</comment>
<dbReference type="InterPro" id="IPR002347">
    <property type="entry name" value="SDR_fam"/>
</dbReference>
<evidence type="ECO:0000256" key="4">
    <source>
        <dbReference type="RuleBase" id="RU000363"/>
    </source>
</evidence>
<dbReference type="Pfam" id="PF00106">
    <property type="entry name" value="adh_short"/>
    <property type="match status" value="1"/>
</dbReference>
<dbReference type="PROSITE" id="PS00061">
    <property type="entry name" value="ADH_SHORT"/>
    <property type="match status" value="1"/>
</dbReference>
<dbReference type="PRINTS" id="PR00081">
    <property type="entry name" value="GDHRDH"/>
</dbReference>
<proteinExistence type="inferred from homology"/>
<keyword evidence="3" id="KW-0560">Oxidoreductase</keyword>
<evidence type="ECO:0000256" key="1">
    <source>
        <dbReference type="ARBA" id="ARBA00006484"/>
    </source>
</evidence>
<dbReference type="GO" id="GO:0016491">
    <property type="term" value="F:oxidoreductase activity"/>
    <property type="evidence" value="ECO:0007669"/>
    <property type="project" value="UniProtKB-KW"/>
</dbReference>
<dbReference type="AlphaFoldDB" id="A0A8H8RN05"/>
<accession>A0A8H8RN05</accession>
<dbReference type="PANTHER" id="PTHR45024">
    <property type="entry name" value="DEHYDROGENASES, SHORT CHAIN"/>
    <property type="match status" value="1"/>
</dbReference>
<gene>
    <name evidence="5" type="primary">FOX2</name>
    <name evidence="5" type="ORF">LOCC1_G006210</name>
</gene>